<keyword evidence="1" id="KW-0472">Membrane</keyword>
<dbReference type="InterPro" id="IPR052894">
    <property type="entry name" value="AsmA-related"/>
</dbReference>
<organism evidence="2 3">
    <name type="scientific">Polynucleobacter yangtzensis</name>
    <dbReference type="NCBI Taxonomy" id="1743159"/>
    <lineage>
        <taxon>Bacteria</taxon>
        <taxon>Pseudomonadati</taxon>
        <taxon>Pseudomonadota</taxon>
        <taxon>Betaproteobacteria</taxon>
        <taxon>Burkholderiales</taxon>
        <taxon>Burkholderiaceae</taxon>
        <taxon>Polynucleobacter</taxon>
    </lineage>
</organism>
<name>A0ABM8CMY8_9BURK</name>
<keyword evidence="3" id="KW-1185">Reference proteome</keyword>
<dbReference type="InterPro" id="IPR008023">
    <property type="entry name" value="DUF748"/>
</dbReference>
<proteinExistence type="predicted"/>
<reference evidence="2 3" key="1">
    <citation type="submission" date="2022-11" db="EMBL/GenBank/DDBJ databases">
        <title>Complete Genome Sequences of three Polynucleobacter sp. Subcluster PnecC Strains KF022, KF023, and KF032 Isolated from a Shallow Eutrophic Lake in Japan.</title>
        <authorList>
            <person name="Ogata Y."/>
            <person name="Watanabe K."/>
            <person name="Takemine S."/>
            <person name="Shindo C."/>
            <person name="Kurokawa R."/>
            <person name="Suda W."/>
        </authorList>
    </citation>
    <scope>NUCLEOTIDE SEQUENCE [LARGE SCALE GENOMIC DNA]</scope>
    <source>
        <strain evidence="2 3">KF032</strain>
    </source>
</reference>
<keyword evidence="1" id="KW-1133">Transmembrane helix</keyword>
<evidence type="ECO:0000313" key="3">
    <source>
        <dbReference type="Proteomes" id="UP001211204"/>
    </source>
</evidence>
<accession>A0ABM8CMY8</accession>
<evidence type="ECO:0000313" key="2">
    <source>
        <dbReference type="EMBL" id="BDT79179.1"/>
    </source>
</evidence>
<evidence type="ECO:0008006" key="4">
    <source>
        <dbReference type="Google" id="ProtNLM"/>
    </source>
</evidence>
<gene>
    <name evidence="2" type="ORF">PKF032_10670</name>
</gene>
<evidence type="ECO:0000256" key="1">
    <source>
        <dbReference type="SAM" id="Phobius"/>
    </source>
</evidence>
<dbReference type="Pfam" id="PF05359">
    <property type="entry name" value="DUF748"/>
    <property type="match status" value="1"/>
</dbReference>
<sequence>MVLTQLPRLKKWLIRFIILVLSWVVIFWVGAHLFVPGFIKKSASEFGAKIGYDIAYQDLSISPLRLKLELDGFHIAKSGGSKLLEFKKLVITAKWTKLVLGELGFDEILLVEPKILVEKKLSMGAHPGVWNWQELIAAVEKSMPPKDPGEPNKPLKISIDELLVSSASLSLLDNSTKLKEELKPFTMKLLDVANYDKQGVVSGVRGQYDFNLGALQVLVPGINKTITYQHVAIAGGLDNPQPGMLGVQLNVKLDDGAIRSHWDFNTDSKSVDGKLELENLAIAPLVALLPANKELTGKSGAINSALTMKFGPEADIFAGDIHISDLTVLEKDQKYPLIVWKMADIRQFEYKSLKSKQASSSSLSIDELIIDSPILQFEINEDGFSNFRRLFAKPASVQKTEAADGSKSKDASGFNLDIRSTNLKNGEVFFSDLAMRPHFKVDIKKFNATLLGVSNTPGRFATVAMDGVVAGSGSMRAKGQTSFDDPRRNHDILMTFRNLPLTAFNPAVMTFAGYQIASGRLNLNLNYRAKDGELNGSNQIIIKKVVLGDEVPDFTGKKLPLGLAIALLEDSDDTIDVTVKIAGNVDSPEFSASGLVWQAISNVLTNIATAPFRALASLIGLGSEEGINAVPGEAVFLAVDQDRLEKFGEYLIKRPNSSLEIIGTYDPVQDRKELARAKADSAVLKDAGFKLTPGEPIPVPSLSDPRVQSGLKSAYAQYIGRIKLGQRLLTLPDGEQRNEQLHNELIAGIGITDGELKELAKARAKAAYGFMIKSDASLKDRIQLGEVKTVEAGKEGIPLDVEIRIK</sequence>
<keyword evidence="1" id="KW-0812">Transmembrane</keyword>
<dbReference type="EMBL" id="AP026974">
    <property type="protein sequence ID" value="BDT79179.1"/>
    <property type="molecule type" value="Genomic_DNA"/>
</dbReference>
<dbReference type="RefSeq" id="WP_281744392.1">
    <property type="nucleotide sequence ID" value="NZ_AP026974.1"/>
</dbReference>
<feature type="transmembrane region" description="Helical" evidence="1">
    <location>
        <begin position="12"/>
        <end position="35"/>
    </location>
</feature>
<dbReference type="Proteomes" id="UP001211204">
    <property type="component" value="Chromosome"/>
</dbReference>
<protein>
    <recommendedName>
        <fullName evidence="4">DUF748 domain-containing protein</fullName>
    </recommendedName>
</protein>
<dbReference type="PANTHER" id="PTHR30441:SF8">
    <property type="entry name" value="DUF748 DOMAIN-CONTAINING PROTEIN"/>
    <property type="match status" value="1"/>
</dbReference>
<dbReference type="PANTHER" id="PTHR30441">
    <property type="entry name" value="DUF748 DOMAIN-CONTAINING PROTEIN"/>
    <property type="match status" value="1"/>
</dbReference>